<dbReference type="PANTHER" id="PTHR33993">
    <property type="entry name" value="GLYOXALASE-RELATED"/>
    <property type="match status" value="1"/>
</dbReference>
<name>A0A433WPV6_9BACT</name>
<reference evidence="1" key="1">
    <citation type="submission" date="2020-05" db="EMBL/GenBank/DDBJ databases">
        <title>Chitinophaga laudate sp. nov., isolated from a tropical peat swamp.</title>
        <authorList>
            <person name="Goh C.B.S."/>
            <person name="Lee M.S."/>
            <person name="Parimannan S."/>
            <person name="Pasbakhsh P."/>
            <person name="Yule C.M."/>
            <person name="Rajandas H."/>
            <person name="Loke S."/>
            <person name="Croft L."/>
            <person name="Tan J.B.L."/>
        </authorList>
    </citation>
    <scope>NUCLEOTIDE SEQUENCE</scope>
    <source>
        <strain evidence="1">Mgbs1</strain>
    </source>
</reference>
<dbReference type="InterPro" id="IPR052164">
    <property type="entry name" value="Anthracycline_SecMetBiosynth"/>
</dbReference>
<dbReference type="InterPro" id="IPR004360">
    <property type="entry name" value="Glyas_Fos-R_dOase_dom"/>
</dbReference>
<organism evidence="1 2">
    <name type="scientific">Chitinophaga solisilvae</name>
    <dbReference type="NCBI Taxonomy" id="1233460"/>
    <lineage>
        <taxon>Bacteria</taxon>
        <taxon>Pseudomonadati</taxon>
        <taxon>Bacteroidota</taxon>
        <taxon>Chitinophagia</taxon>
        <taxon>Chitinophagales</taxon>
        <taxon>Chitinophagaceae</taxon>
        <taxon>Chitinophaga</taxon>
    </lineage>
</organism>
<dbReference type="Proteomes" id="UP000281028">
    <property type="component" value="Unassembled WGS sequence"/>
</dbReference>
<sequence length="138" mass="15376">MKMIQKISKTSNVITWFEIPVTDTARAKKFYETILDIEMRTQHFEETNEELTFFPAEPGVIQATSGRVSGALVKNDRQHPAADGIRVYLNAYPRLQTVIDKIAPAGGKLLQPRTQIPAGYIAVFSDTEGNTVAIHAEE</sequence>
<dbReference type="Gene3D" id="3.10.180.10">
    <property type="entry name" value="2,3-Dihydroxybiphenyl 1,2-Dioxygenase, domain 1"/>
    <property type="match status" value="1"/>
</dbReference>
<gene>
    <name evidence="1" type="ORF">ECE50_015890</name>
</gene>
<dbReference type="PANTHER" id="PTHR33993:SF2">
    <property type="entry name" value="VOC DOMAIN-CONTAINING PROTEIN"/>
    <property type="match status" value="1"/>
</dbReference>
<dbReference type="InterPro" id="IPR037523">
    <property type="entry name" value="VOC_core"/>
</dbReference>
<dbReference type="PROSITE" id="PS51819">
    <property type="entry name" value="VOC"/>
    <property type="match status" value="1"/>
</dbReference>
<evidence type="ECO:0000313" key="2">
    <source>
        <dbReference type="Proteomes" id="UP000281028"/>
    </source>
</evidence>
<accession>A0A433WPV6</accession>
<protein>
    <submittedName>
        <fullName evidence="1">VOC family protein</fullName>
    </submittedName>
</protein>
<dbReference type="CDD" id="cd07247">
    <property type="entry name" value="SgaA_N_like"/>
    <property type="match status" value="1"/>
</dbReference>
<dbReference type="OrthoDB" id="9804235at2"/>
<evidence type="ECO:0000313" key="1">
    <source>
        <dbReference type="EMBL" id="NSL88322.1"/>
    </source>
</evidence>
<proteinExistence type="predicted"/>
<dbReference type="EMBL" id="RIAR02000001">
    <property type="protein sequence ID" value="NSL88322.1"/>
    <property type="molecule type" value="Genomic_DNA"/>
</dbReference>
<dbReference type="SUPFAM" id="SSF54593">
    <property type="entry name" value="Glyoxalase/Bleomycin resistance protein/Dihydroxybiphenyl dioxygenase"/>
    <property type="match status" value="1"/>
</dbReference>
<comment type="caution">
    <text evidence="1">The sequence shown here is derived from an EMBL/GenBank/DDBJ whole genome shotgun (WGS) entry which is preliminary data.</text>
</comment>
<dbReference type="Pfam" id="PF00903">
    <property type="entry name" value="Glyoxalase"/>
    <property type="match status" value="1"/>
</dbReference>
<dbReference type="InterPro" id="IPR029068">
    <property type="entry name" value="Glyas_Bleomycin-R_OHBP_Dase"/>
</dbReference>
<keyword evidence="2" id="KW-1185">Reference proteome</keyword>
<dbReference type="AlphaFoldDB" id="A0A433WPV6"/>